<reference evidence="1 2" key="1">
    <citation type="journal article" date="2005" name="BMC Genomics">
        <title>Bacterial genome adaptation to niches: divergence of the potential virulence genes in three Burkholderia species of different survival strategies.</title>
        <authorList>
            <person name="Kim H.S."/>
            <person name="Schell M.A."/>
            <person name="Yu Y."/>
            <person name="Ulrich R.L."/>
            <person name="Sarria S.H."/>
            <person name="Nierman W.C."/>
            <person name="DeShazer D."/>
        </authorList>
    </citation>
    <scope>NUCLEOTIDE SEQUENCE [LARGE SCALE GENOMIC DNA]</scope>
    <source>
        <strain evidence="2">ATCC 700388 / DSM 13276 / CCUG 48851 / CIP 106301 / E264</strain>
    </source>
</reference>
<dbReference type="KEGG" id="bte:BTH_I2464"/>
<dbReference type="EMBL" id="CP000086">
    <property type="protein sequence ID" value="ABC37598.1"/>
    <property type="molecule type" value="Genomic_DNA"/>
</dbReference>
<name>Q2SVR4_BURTA</name>
<protein>
    <submittedName>
        <fullName evidence="1">Permease</fullName>
    </submittedName>
</protein>
<dbReference type="Proteomes" id="UP000001930">
    <property type="component" value="Chromosome I"/>
</dbReference>
<evidence type="ECO:0000313" key="1">
    <source>
        <dbReference type="EMBL" id="ABC37598.1"/>
    </source>
</evidence>
<organism evidence="1 2">
    <name type="scientific">Burkholderia thailandensis (strain ATCC 700388 / DSM 13276 / CCUG 48851 / CIP 106301 / E264)</name>
    <dbReference type="NCBI Taxonomy" id="271848"/>
    <lineage>
        <taxon>Bacteria</taxon>
        <taxon>Pseudomonadati</taxon>
        <taxon>Pseudomonadota</taxon>
        <taxon>Betaproteobacteria</taxon>
        <taxon>Burkholderiales</taxon>
        <taxon>Burkholderiaceae</taxon>
        <taxon>Burkholderia</taxon>
        <taxon>pseudomallei group</taxon>
    </lineage>
</organism>
<accession>Q2SVR4</accession>
<sequence length="31" mass="3520">MLVHAVLWPLALNAFAGFQTVPATPWMRRPQ</sequence>
<dbReference type="AlphaFoldDB" id="Q2SVR4"/>
<keyword evidence="2" id="KW-1185">Reference proteome</keyword>
<dbReference type="HOGENOM" id="CLU_3395603_0_0_4"/>
<gene>
    <name evidence="1" type="ordered locus">BTH_I2464</name>
</gene>
<proteinExistence type="predicted"/>
<evidence type="ECO:0000313" key="2">
    <source>
        <dbReference type="Proteomes" id="UP000001930"/>
    </source>
</evidence>